<dbReference type="RefSeq" id="WP_077752067.1">
    <property type="nucleotide sequence ID" value="NZ_CP014782.1"/>
</dbReference>
<feature type="transmembrane region" description="Helical" evidence="8">
    <location>
        <begin position="373"/>
        <end position="393"/>
    </location>
</feature>
<feature type="transmembrane region" description="Helical" evidence="8">
    <location>
        <begin position="320"/>
        <end position="342"/>
    </location>
</feature>
<feature type="domain" description="MacB-like periplasmic core" evidence="10">
    <location>
        <begin position="27"/>
        <end position="237"/>
    </location>
</feature>
<evidence type="ECO:0000256" key="2">
    <source>
        <dbReference type="ARBA" id="ARBA00005236"/>
    </source>
</evidence>
<keyword evidence="6 8" id="KW-1133">Transmembrane helix</keyword>
<evidence type="ECO:0000256" key="6">
    <source>
        <dbReference type="ARBA" id="ARBA00022989"/>
    </source>
</evidence>
<keyword evidence="12" id="KW-1185">Reference proteome</keyword>
<sequence>MNLALSSHIGFRYWRARKANGFASFITFFAVSGILLGVAALIIVSSVMNGLEGQLKQRILGAVPQLTVHSQAPIEHWQNKIAELSEIPGVIGVTPSISNQAMIQSSSNISAIQVYGIYPDFEHDLLATMQRSFNGSFEQLEAGKYRIVLGSLLARRLDVSTGDKVRLLSGEGVIYSPLGPVPSQRNFVVAGVFEMGSQVDANLAYVHYEDAQRLMRQKPGEVKHLRFYLDDPFNAANLSTDVIAEFSKDNLKVTTSDWRDSYGHLFGAVKMEKNMMSLMLSLIIAVASFNIVSALVMMVVDKTADVAVLKTQGLMTSDVMGIFMIQGSLNAIIGLVCGLFVGIAITLNLNIILNTFGISVLGAGQSLPVQLEWSQMSLIVLGTLLISFFATVYPAMRAAGVQPANALRYE</sequence>
<evidence type="ECO:0000259" key="9">
    <source>
        <dbReference type="Pfam" id="PF02687"/>
    </source>
</evidence>
<evidence type="ECO:0000313" key="12">
    <source>
        <dbReference type="Proteomes" id="UP000189545"/>
    </source>
</evidence>
<feature type="transmembrane region" description="Helical" evidence="8">
    <location>
        <begin position="22"/>
        <end position="48"/>
    </location>
</feature>
<keyword evidence="11" id="KW-0449">Lipoprotein</keyword>
<reference evidence="11 12" key="1">
    <citation type="submission" date="2016-03" db="EMBL/GenBank/DDBJ databases">
        <title>Complete genome sequence of Shewanella psychrophila WP2, a deep sea bacterium isolated from west Pacific sediment.</title>
        <authorList>
            <person name="Xu G."/>
            <person name="Jian H."/>
        </authorList>
    </citation>
    <scope>NUCLEOTIDE SEQUENCE [LARGE SCALE GENOMIC DNA]</scope>
    <source>
        <strain evidence="11 12">WP2</strain>
    </source>
</reference>
<evidence type="ECO:0000256" key="4">
    <source>
        <dbReference type="ARBA" id="ARBA00022475"/>
    </source>
</evidence>
<accession>A0A1S6HMS0</accession>
<evidence type="ECO:0000256" key="3">
    <source>
        <dbReference type="ARBA" id="ARBA00022448"/>
    </source>
</evidence>
<comment type="subcellular location">
    <subcellularLocation>
        <location evidence="1">Cell membrane</location>
        <topology evidence="1">Multi-pass membrane protein</topology>
    </subcellularLocation>
</comment>
<dbReference type="GO" id="GO:0098797">
    <property type="term" value="C:plasma membrane protein complex"/>
    <property type="evidence" value="ECO:0007669"/>
    <property type="project" value="TreeGrafter"/>
</dbReference>
<dbReference type="PANTHER" id="PTHR30489">
    <property type="entry name" value="LIPOPROTEIN-RELEASING SYSTEM TRANSMEMBRANE PROTEIN LOLE"/>
    <property type="match status" value="1"/>
</dbReference>
<dbReference type="Pfam" id="PF12704">
    <property type="entry name" value="MacB_PCD"/>
    <property type="match status" value="1"/>
</dbReference>
<keyword evidence="4" id="KW-1003">Cell membrane</keyword>
<feature type="domain" description="ABC3 transporter permease C-terminal" evidence="9">
    <location>
        <begin position="278"/>
        <end position="403"/>
    </location>
</feature>
<dbReference type="STRING" id="225848.Sps_01650"/>
<dbReference type="OrthoDB" id="9808461at2"/>
<dbReference type="AlphaFoldDB" id="A0A1S6HMS0"/>
<evidence type="ECO:0000256" key="1">
    <source>
        <dbReference type="ARBA" id="ARBA00004651"/>
    </source>
</evidence>
<dbReference type="InterPro" id="IPR025857">
    <property type="entry name" value="MacB_PCD"/>
</dbReference>
<keyword evidence="3" id="KW-0813">Transport</keyword>
<keyword evidence="5 8" id="KW-0812">Transmembrane</keyword>
<feature type="transmembrane region" description="Helical" evidence="8">
    <location>
        <begin position="349"/>
        <end position="367"/>
    </location>
</feature>
<dbReference type="Proteomes" id="UP000189545">
    <property type="component" value="Chromosome"/>
</dbReference>
<dbReference type="NCBIfam" id="TIGR02212">
    <property type="entry name" value="lolCE"/>
    <property type="match status" value="1"/>
</dbReference>
<protein>
    <submittedName>
        <fullName evidence="11">Lipoprotein releasing system, transmembrane protein, LolC/E family</fullName>
    </submittedName>
</protein>
<dbReference type="PANTHER" id="PTHR30489:SF8">
    <property type="entry name" value="LIPOPROTEIN-RELEASING SYSTEM TRANSMEMBRANE PROTEIN LOLC"/>
    <property type="match status" value="1"/>
</dbReference>
<organism evidence="11 12">
    <name type="scientific">Shewanella psychrophila</name>
    <dbReference type="NCBI Taxonomy" id="225848"/>
    <lineage>
        <taxon>Bacteria</taxon>
        <taxon>Pseudomonadati</taxon>
        <taxon>Pseudomonadota</taxon>
        <taxon>Gammaproteobacteria</taxon>
        <taxon>Alteromonadales</taxon>
        <taxon>Shewanellaceae</taxon>
        <taxon>Shewanella</taxon>
    </lineage>
</organism>
<dbReference type="GO" id="GO:0044874">
    <property type="term" value="P:lipoprotein localization to outer membrane"/>
    <property type="evidence" value="ECO:0007669"/>
    <property type="project" value="TreeGrafter"/>
</dbReference>
<evidence type="ECO:0000256" key="8">
    <source>
        <dbReference type="SAM" id="Phobius"/>
    </source>
</evidence>
<dbReference type="InterPro" id="IPR051447">
    <property type="entry name" value="Lipoprotein-release_system"/>
</dbReference>
<keyword evidence="7 8" id="KW-0472">Membrane</keyword>
<dbReference type="InterPro" id="IPR011925">
    <property type="entry name" value="LolCE_TM"/>
</dbReference>
<feature type="transmembrane region" description="Helical" evidence="8">
    <location>
        <begin position="278"/>
        <end position="300"/>
    </location>
</feature>
<evidence type="ECO:0000259" key="10">
    <source>
        <dbReference type="Pfam" id="PF12704"/>
    </source>
</evidence>
<dbReference type="InterPro" id="IPR003838">
    <property type="entry name" value="ABC3_permease_C"/>
</dbReference>
<dbReference type="KEGG" id="spsw:Sps_01650"/>
<proteinExistence type="inferred from homology"/>
<dbReference type="Pfam" id="PF02687">
    <property type="entry name" value="FtsX"/>
    <property type="match status" value="1"/>
</dbReference>
<gene>
    <name evidence="11" type="ORF">Sps_01650</name>
</gene>
<evidence type="ECO:0000256" key="7">
    <source>
        <dbReference type="ARBA" id="ARBA00023136"/>
    </source>
</evidence>
<dbReference type="EMBL" id="CP014782">
    <property type="protein sequence ID" value="AQS36815.1"/>
    <property type="molecule type" value="Genomic_DNA"/>
</dbReference>
<evidence type="ECO:0000256" key="5">
    <source>
        <dbReference type="ARBA" id="ARBA00022692"/>
    </source>
</evidence>
<comment type="similarity">
    <text evidence="2">Belongs to the ABC-4 integral membrane protein family. LolC/E subfamily.</text>
</comment>
<name>A0A1S6HMS0_9GAMM</name>
<dbReference type="GO" id="GO:0042953">
    <property type="term" value="P:lipoprotein transport"/>
    <property type="evidence" value="ECO:0007669"/>
    <property type="project" value="InterPro"/>
</dbReference>
<evidence type="ECO:0000313" key="11">
    <source>
        <dbReference type="EMBL" id="AQS36815.1"/>
    </source>
</evidence>